<dbReference type="OrthoDB" id="2914120at2759"/>
<evidence type="ECO:0000256" key="1">
    <source>
        <dbReference type="ARBA" id="ARBA00022723"/>
    </source>
</evidence>
<dbReference type="Gene3D" id="6.10.140.2220">
    <property type="match status" value="1"/>
</dbReference>
<name>A0A550BYM5_9AGAR</name>
<dbReference type="Proteomes" id="UP000320762">
    <property type="component" value="Unassembled WGS sequence"/>
</dbReference>
<keyword evidence="2 4" id="KW-0863">Zinc-finger</keyword>
<gene>
    <name evidence="7" type="ORF">BD626DRAFT_514129</name>
</gene>
<organism evidence="7 8">
    <name type="scientific">Schizophyllum amplum</name>
    <dbReference type="NCBI Taxonomy" id="97359"/>
    <lineage>
        <taxon>Eukaryota</taxon>
        <taxon>Fungi</taxon>
        <taxon>Dikarya</taxon>
        <taxon>Basidiomycota</taxon>
        <taxon>Agaricomycotina</taxon>
        <taxon>Agaricomycetes</taxon>
        <taxon>Agaricomycetidae</taxon>
        <taxon>Agaricales</taxon>
        <taxon>Schizophyllaceae</taxon>
        <taxon>Schizophyllum</taxon>
    </lineage>
</organism>
<reference evidence="7 8" key="1">
    <citation type="journal article" date="2019" name="New Phytol.">
        <title>Comparative genomics reveals unique wood-decay strategies and fruiting body development in the Schizophyllaceae.</title>
        <authorList>
            <person name="Almasi E."/>
            <person name="Sahu N."/>
            <person name="Krizsan K."/>
            <person name="Balint B."/>
            <person name="Kovacs G.M."/>
            <person name="Kiss B."/>
            <person name="Cseklye J."/>
            <person name="Drula E."/>
            <person name="Henrissat B."/>
            <person name="Nagy I."/>
            <person name="Chovatia M."/>
            <person name="Adam C."/>
            <person name="LaButti K."/>
            <person name="Lipzen A."/>
            <person name="Riley R."/>
            <person name="Grigoriev I.V."/>
            <person name="Nagy L.G."/>
        </authorList>
    </citation>
    <scope>NUCLEOTIDE SEQUENCE [LARGE SCALE GENOMIC DNA]</scope>
    <source>
        <strain evidence="7 8">NL-1724</strain>
    </source>
</reference>
<dbReference type="PROSITE" id="PS50865">
    <property type="entry name" value="ZF_MYND_2"/>
    <property type="match status" value="1"/>
</dbReference>
<evidence type="ECO:0000256" key="2">
    <source>
        <dbReference type="ARBA" id="ARBA00022771"/>
    </source>
</evidence>
<keyword evidence="3" id="KW-0862">Zinc</keyword>
<keyword evidence="8" id="KW-1185">Reference proteome</keyword>
<proteinExistence type="predicted"/>
<dbReference type="InterPro" id="IPR002893">
    <property type="entry name" value="Znf_MYND"/>
</dbReference>
<protein>
    <recommendedName>
        <fullName evidence="6">MYND-type domain-containing protein</fullName>
    </recommendedName>
</protein>
<keyword evidence="1" id="KW-0479">Metal-binding</keyword>
<feature type="domain" description="MYND-type" evidence="6">
    <location>
        <begin position="437"/>
        <end position="479"/>
    </location>
</feature>
<dbReference type="GO" id="GO:0008270">
    <property type="term" value="F:zinc ion binding"/>
    <property type="evidence" value="ECO:0007669"/>
    <property type="project" value="UniProtKB-KW"/>
</dbReference>
<evidence type="ECO:0000256" key="5">
    <source>
        <dbReference type="SAM" id="MobiDB-lite"/>
    </source>
</evidence>
<evidence type="ECO:0000313" key="7">
    <source>
        <dbReference type="EMBL" id="TRM57655.1"/>
    </source>
</evidence>
<evidence type="ECO:0000256" key="3">
    <source>
        <dbReference type="ARBA" id="ARBA00022833"/>
    </source>
</evidence>
<dbReference type="EMBL" id="VDMD01000044">
    <property type="protein sequence ID" value="TRM57655.1"/>
    <property type="molecule type" value="Genomic_DNA"/>
</dbReference>
<evidence type="ECO:0000256" key="4">
    <source>
        <dbReference type="PROSITE-ProRule" id="PRU00134"/>
    </source>
</evidence>
<dbReference type="SUPFAM" id="SSF144232">
    <property type="entry name" value="HIT/MYND zinc finger-like"/>
    <property type="match status" value="1"/>
</dbReference>
<dbReference type="AlphaFoldDB" id="A0A550BYM5"/>
<evidence type="ECO:0000259" key="6">
    <source>
        <dbReference type="PROSITE" id="PS50865"/>
    </source>
</evidence>
<dbReference type="Pfam" id="PF01753">
    <property type="entry name" value="zf-MYND"/>
    <property type="match status" value="1"/>
</dbReference>
<comment type="caution">
    <text evidence="7">The sequence shown here is derived from an EMBL/GenBank/DDBJ whole genome shotgun (WGS) entry which is preliminary data.</text>
</comment>
<accession>A0A550BYM5</accession>
<feature type="region of interest" description="Disordered" evidence="5">
    <location>
        <begin position="549"/>
        <end position="575"/>
    </location>
</feature>
<evidence type="ECO:0000313" key="8">
    <source>
        <dbReference type="Proteomes" id="UP000320762"/>
    </source>
</evidence>
<sequence>MSATSIWRQFYAAFPEVGGHIPINVLTTSLSRSLFSHLQPSRIPTHPLDRADVVTISEAMDALYIYARLVIRILDASKDHERTLLNAFPDVWQWILFVSPERGNVALDDYWMQELPDSSACWLRTDGFVAMPTAFLLRCLSLTIVGLSLHARGVHVMVAQPDFSDTVFSLLTRDTRPTKDTARIYHGYTLAVVNLIRSHVPAVAKRLRADVAAYDARHPGRLICAIAHRFAWFFDPQLTSEAPEEQTFVDRTSLFFDPEFMTDDATVANLQAARPVPGLVRLLASVTSRPGWEECPPFHLYIVGLWLGLIASITVIRATPSLSNAIVISSLRSGFLPVLYQVLSRLNPLFAANIEARNHMIDCRREADSLTENLVKAIVWPRVLRAFGLAFQRDQCAMPTKDDPVEWRLLLQRWSYYQQVRTGFKETMAVKLEYCFNPECRAPAGPNGETMKVCACAVVIYCSKTCQRRHWRAAHRETCQSRLLDITPNMPLPPGAKWTSADNKSATEMEISFFARCAREVLMDFGEPARLRDVRTVVIDLISTGKPFRAEEPSGVRAPRMTNGGHPARIQPPPSISPYPTISYGDYDNTPILDPDSTSEKPYLHIFVRASRGSYTTIVNVDSAPHEDWMSIAGFRGVGK</sequence>